<protein>
    <submittedName>
        <fullName evidence="4">Sirohydrochlorin cobaltochelatase</fullName>
    </submittedName>
</protein>
<name>A0A7C4W0B5_9BACT</name>
<reference evidence="4" key="1">
    <citation type="journal article" date="2020" name="mSystems">
        <title>Genome- and Community-Level Interaction Insights into Carbon Utilization and Element Cycling Functions of Hydrothermarchaeota in Hydrothermal Sediment.</title>
        <authorList>
            <person name="Zhou Z."/>
            <person name="Liu Y."/>
            <person name="Xu W."/>
            <person name="Pan J."/>
            <person name="Luo Z.H."/>
            <person name="Li M."/>
        </authorList>
    </citation>
    <scope>NUCLEOTIDE SEQUENCE [LARGE SCALE GENOMIC DNA]</scope>
    <source>
        <strain evidence="4">SpSt-477</strain>
    </source>
</reference>
<keyword evidence="2" id="KW-0170">Cobalt</keyword>
<comment type="caution">
    <text evidence="4">The sequence shown here is derived from an EMBL/GenBank/DDBJ whole genome shotgun (WGS) entry which is preliminary data.</text>
</comment>
<dbReference type="GO" id="GO:0016852">
    <property type="term" value="F:sirohydrochlorin cobaltochelatase activity"/>
    <property type="evidence" value="ECO:0007669"/>
    <property type="project" value="InterPro"/>
</dbReference>
<evidence type="ECO:0000256" key="1">
    <source>
        <dbReference type="PIRSR" id="PIRSR033579-1"/>
    </source>
</evidence>
<feature type="signal peptide" evidence="3">
    <location>
        <begin position="1"/>
        <end position="26"/>
    </location>
</feature>
<gene>
    <name evidence="4" type="ORF">ENS29_17585</name>
</gene>
<dbReference type="GO" id="GO:0046872">
    <property type="term" value="F:metal ion binding"/>
    <property type="evidence" value="ECO:0007669"/>
    <property type="project" value="UniProtKB-KW"/>
</dbReference>
<feature type="active site" description="Proton acceptor" evidence="1">
    <location>
        <position position="179"/>
    </location>
</feature>
<feature type="chain" id="PRO_5027961829" evidence="3">
    <location>
        <begin position="27"/>
        <end position="294"/>
    </location>
</feature>
<proteinExistence type="predicted"/>
<evidence type="ECO:0000256" key="3">
    <source>
        <dbReference type="SAM" id="SignalP"/>
    </source>
</evidence>
<dbReference type="Pfam" id="PF06180">
    <property type="entry name" value="CbiK"/>
    <property type="match status" value="1"/>
</dbReference>
<accession>A0A7C4W0B5</accession>
<dbReference type="SUPFAM" id="SSF53800">
    <property type="entry name" value="Chelatase"/>
    <property type="match status" value="1"/>
</dbReference>
<feature type="binding site" evidence="2">
    <location>
        <position position="179"/>
    </location>
    <ligand>
        <name>Co(2+)</name>
        <dbReference type="ChEBI" id="CHEBI:48828"/>
    </ligand>
</feature>
<dbReference type="AlphaFoldDB" id="A0A7C4W0B5"/>
<dbReference type="GO" id="GO:0019251">
    <property type="term" value="P:anaerobic cobalamin biosynthetic process"/>
    <property type="evidence" value="ECO:0007669"/>
    <property type="project" value="InterPro"/>
</dbReference>
<sequence>MVRSKRFVWTGCFILLMVMAAAHALAAHGEPTSMKKAILLTAFGTSVPEAMKAFDNIEAKARSTFPDVEIRWAFTSKMIRTKLAKQGKHLDSPEVALAKLMSEGFTHVAVLSLQTIPGEEFHELVQNARLFGQMSGGFEKILVARPLLSSAQDMETVADALLNSIPGRKPTDAIVLMGHGTEHHPSDAIYMAMNAVFQQKDVRTFVATVEGKMTIEEVIPKLRELKVKKVYLIPLMLVAGDHARNDMAGDDPDSWKSILKKHGFACEPVLKGTAEYPQVVDVWIDHLKDVMAHF</sequence>
<dbReference type="InterPro" id="IPR010388">
    <property type="entry name" value="Anaerobic_Co-chelatase"/>
</dbReference>
<feature type="binding site" evidence="2">
    <location>
        <position position="242"/>
    </location>
    <ligand>
        <name>Co(2+)</name>
        <dbReference type="ChEBI" id="CHEBI:48828"/>
    </ligand>
</feature>
<dbReference type="CDD" id="cd03412">
    <property type="entry name" value="CbiK_N"/>
    <property type="match status" value="1"/>
</dbReference>
<dbReference type="PIRSF" id="PIRSF033579">
    <property type="entry name" value="Anaer_Co_chel"/>
    <property type="match status" value="1"/>
</dbReference>
<evidence type="ECO:0000313" key="4">
    <source>
        <dbReference type="EMBL" id="HGU34634.1"/>
    </source>
</evidence>
<evidence type="ECO:0000256" key="2">
    <source>
        <dbReference type="PIRSR" id="PIRSR033579-3"/>
    </source>
</evidence>
<keyword evidence="2" id="KW-0479">Metal-binding</keyword>
<dbReference type="EMBL" id="DSUH01000399">
    <property type="protein sequence ID" value="HGU34634.1"/>
    <property type="molecule type" value="Genomic_DNA"/>
</dbReference>
<feature type="binding site" evidence="2">
    <location>
        <position position="210"/>
    </location>
    <ligand>
        <name>Co(2+)</name>
        <dbReference type="ChEBI" id="CHEBI:48828"/>
    </ligand>
</feature>
<dbReference type="Gene3D" id="3.40.50.1400">
    <property type="match status" value="2"/>
</dbReference>
<organism evidence="4">
    <name type="scientific">Desulfatirhabdium butyrativorans</name>
    <dbReference type="NCBI Taxonomy" id="340467"/>
    <lineage>
        <taxon>Bacteria</taxon>
        <taxon>Pseudomonadati</taxon>
        <taxon>Thermodesulfobacteriota</taxon>
        <taxon>Desulfobacteria</taxon>
        <taxon>Desulfobacterales</taxon>
        <taxon>Desulfatirhabdiaceae</taxon>
        <taxon>Desulfatirhabdium</taxon>
    </lineage>
</organism>
<dbReference type="CDD" id="cd03413">
    <property type="entry name" value="CbiK_C"/>
    <property type="match status" value="1"/>
</dbReference>
<keyword evidence="3" id="KW-0732">Signal</keyword>